<dbReference type="InterPro" id="IPR001870">
    <property type="entry name" value="B30.2/SPRY"/>
</dbReference>
<evidence type="ECO:0000313" key="3">
    <source>
        <dbReference type="Proteomes" id="UP001150062"/>
    </source>
</evidence>
<sequence>MSCEADQPYAHDEWNKSTIKSGMTLSNDNRTVSFSTGGWKNLKGTLKMDSSEGGRYHFRIKIESHENSGSNSLMIGICDHNNNSTSVYSNSGNNCVYNLREGGIWVRGTENKTYGEKMQTGDILGIIIDFDEKKLVFQKNEKVFRTAWSNFTGIFVLSCDLNYKNDRVTIIGYSLRQIAIHLDINVSKVRYWLRKWEDEKRITNKKTGPKKQQNHTRTENFC</sequence>
<name>A0ABQ8XHM9_9EUKA</name>
<gene>
    <name evidence="2" type="ORF">M0813_05271</name>
</gene>
<dbReference type="PROSITE" id="PS50188">
    <property type="entry name" value="B302_SPRY"/>
    <property type="match status" value="1"/>
</dbReference>
<accession>A0ABQ8XHM9</accession>
<dbReference type="EMBL" id="JAOAOG010000295">
    <property type="protein sequence ID" value="KAJ6232116.1"/>
    <property type="molecule type" value="Genomic_DNA"/>
</dbReference>
<dbReference type="Proteomes" id="UP001150062">
    <property type="component" value="Unassembled WGS sequence"/>
</dbReference>
<dbReference type="Pfam" id="PF00622">
    <property type="entry name" value="SPRY"/>
    <property type="match status" value="1"/>
</dbReference>
<dbReference type="SUPFAM" id="SSF49899">
    <property type="entry name" value="Concanavalin A-like lectins/glucanases"/>
    <property type="match status" value="1"/>
</dbReference>
<evidence type="ECO:0000259" key="1">
    <source>
        <dbReference type="PROSITE" id="PS50188"/>
    </source>
</evidence>
<proteinExistence type="predicted"/>
<dbReference type="InterPro" id="IPR043136">
    <property type="entry name" value="B30.2/SPRY_sf"/>
</dbReference>
<comment type="caution">
    <text evidence="2">The sequence shown here is derived from an EMBL/GenBank/DDBJ whole genome shotgun (WGS) entry which is preliminary data.</text>
</comment>
<dbReference type="InterPro" id="IPR003877">
    <property type="entry name" value="SPRY_dom"/>
</dbReference>
<feature type="domain" description="B30.2/SPRY" evidence="1">
    <location>
        <begin position="1"/>
        <end position="189"/>
    </location>
</feature>
<dbReference type="Gene3D" id="2.60.120.920">
    <property type="match status" value="1"/>
</dbReference>
<evidence type="ECO:0000313" key="2">
    <source>
        <dbReference type="EMBL" id="KAJ6232116.1"/>
    </source>
</evidence>
<dbReference type="InterPro" id="IPR013320">
    <property type="entry name" value="ConA-like_dom_sf"/>
</dbReference>
<protein>
    <recommendedName>
        <fullName evidence="1">B30.2/SPRY domain-containing protein</fullName>
    </recommendedName>
</protein>
<reference evidence="2" key="1">
    <citation type="submission" date="2022-08" db="EMBL/GenBank/DDBJ databases">
        <title>Novel sulfate-reducing endosymbionts in the free-living metamonad Anaeramoeba.</title>
        <authorList>
            <person name="Jerlstrom-Hultqvist J."/>
            <person name="Cepicka I."/>
            <person name="Gallot-Lavallee L."/>
            <person name="Salas-Leiva D."/>
            <person name="Curtis B.A."/>
            <person name="Zahonova K."/>
            <person name="Pipaliya S."/>
            <person name="Dacks J."/>
            <person name="Roger A.J."/>
        </authorList>
    </citation>
    <scope>NUCLEOTIDE SEQUENCE</scope>
    <source>
        <strain evidence="2">Schooner1</strain>
    </source>
</reference>
<keyword evidence="3" id="KW-1185">Reference proteome</keyword>
<organism evidence="2 3">
    <name type="scientific">Anaeramoeba flamelloides</name>
    <dbReference type="NCBI Taxonomy" id="1746091"/>
    <lineage>
        <taxon>Eukaryota</taxon>
        <taxon>Metamonada</taxon>
        <taxon>Anaeramoebidae</taxon>
        <taxon>Anaeramoeba</taxon>
    </lineage>
</organism>